<evidence type="ECO:0000256" key="3">
    <source>
        <dbReference type="PROSITE-ProRule" id="PRU00339"/>
    </source>
</evidence>
<reference evidence="5 7" key="1">
    <citation type="submission" date="2020-12" db="EMBL/GenBank/DDBJ databases">
        <title>strain FJAT-54423T represents a novel species of the genus Brevibacillus.</title>
        <authorList>
            <person name="Tang R."/>
        </authorList>
    </citation>
    <scope>NUCLEOTIDE SEQUENCE [LARGE SCALE GENOMIC DNA]</scope>
    <source>
        <strain evidence="5 7">FJAT-54423</strain>
    </source>
</reference>
<dbReference type="AlphaFoldDB" id="A0A7T5JNY0"/>
<feature type="transmembrane region" description="Helical" evidence="4">
    <location>
        <begin position="6"/>
        <end position="31"/>
    </location>
</feature>
<keyword evidence="4" id="KW-0812">Transmembrane</keyword>
<sequence>MGKIMLFSLLWWIVGNPFVALLILLIILYVLDLRFVRLLPDVTKPFRRNRRIAALRRELSVNKHDTGAKVELARLLMEKGDYPGALSYLDEVAPVMEDSAEVISDRGISLLKTGRLEEGEELLQKALKINPRVKYGEPYLRLGEAYAKQNQTEKALAYLQELAGMQTSSAEVYYKLGELYMQMGQTEKAREAYREALDVYRALPKYKRRTERRWALLSWPKSKG</sequence>
<organism evidence="5 7">
    <name type="scientific">Brevibacillus composti</name>
    <dbReference type="NCBI Taxonomy" id="2796470"/>
    <lineage>
        <taxon>Bacteria</taxon>
        <taxon>Bacillati</taxon>
        <taxon>Bacillota</taxon>
        <taxon>Bacilli</taxon>
        <taxon>Bacillales</taxon>
        <taxon>Paenibacillaceae</taxon>
        <taxon>Brevibacillus</taxon>
    </lineage>
</organism>
<dbReference type="InterPro" id="IPR011990">
    <property type="entry name" value="TPR-like_helical_dom_sf"/>
</dbReference>
<evidence type="ECO:0000313" key="6">
    <source>
        <dbReference type="EMBL" id="QUO41650.1"/>
    </source>
</evidence>
<dbReference type="SMART" id="SM00028">
    <property type="entry name" value="TPR"/>
    <property type="match status" value="4"/>
</dbReference>
<dbReference type="PROSITE" id="PS50005">
    <property type="entry name" value="TPR"/>
    <property type="match status" value="3"/>
</dbReference>
<evidence type="ECO:0000256" key="1">
    <source>
        <dbReference type="ARBA" id="ARBA00022737"/>
    </source>
</evidence>
<keyword evidence="2 3" id="KW-0802">TPR repeat</keyword>
<dbReference type="PANTHER" id="PTHR45586:SF1">
    <property type="entry name" value="LIPOPOLYSACCHARIDE ASSEMBLY PROTEIN B"/>
    <property type="match status" value="1"/>
</dbReference>
<evidence type="ECO:0000313" key="7">
    <source>
        <dbReference type="Proteomes" id="UP000595847"/>
    </source>
</evidence>
<dbReference type="PANTHER" id="PTHR45586">
    <property type="entry name" value="TPR REPEAT-CONTAINING PROTEIN PA4667"/>
    <property type="match status" value="1"/>
</dbReference>
<dbReference type="EMBL" id="CP073708">
    <property type="protein sequence ID" value="QUO41650.1"/>
    <property type="molecule type" value="Genomic_DNA"/>
</dbReference>
<dbReference type="InterPro" id="IPR019734">
    <property type="entry name" value="TPR_rpt"/>
</dbReference>
<reference evidence="6" key="2">
    <citation type="submission" date="2021-04" db="EMBL/GenBank/DDBJ databases">
        <title>Brevibacillus composti FJAT-54423, complete genome.</title>
        <authorList>
            <person name="Tang R."/>
        </authorList>
    </citation>
    <scope>NUCLEOTIDE SEQUENCE</scope>
    <source>
        <strain evidence="6">FJAT-54424</strain>
    </source>
</reference>
<proteinExistence type="predicted"/>
<accession>A0A7T5JNY0</accession>
<dbReference type="InterPro" id="IPR051012">
    <property type="entry name" value="CellSynth/LPSAsmb/PSIAsmb"/>
</dbReference>
<evidence type="ECO:0000313" key="5">
    <source>
        <dbReference type="EMBL" id="QQE74567.1"/>
    </source>
</evidence>
<dbReference type="Pfam" id="PF13181">
    <property type="entry name" value="TPR_8"/>
    <property type="match status" value="1"/>
</dbReference>
<dbReference type="RefSeq" id="WP_198828143.1">
    <property type="nucleotide sequence ID" value="NZ_CP066308.1"/>
</dbReference>
<dbReference type="Proteomes" id="UP000677234">
    <property type="component" value="Chromosome"/>
</dbReference>
<gene>
    <name evidence="5" type="ORF">JD108_00720</name>
    <name evidence="6" type="ORF">KDJ56_00720</name>
</gene>
<dbReference type="PROSITE" id="PS50293">
    <property type="entry name" value="TPR_REGION"/>
    <property type="match status" value="1"/>
</dbReference>
<keyword evidence="1" id="KW-0677">Repeat</keyword>
<protein>
    <submittedName>
        <fullName evidence="5">Tetratricopeptide repeat protein</fullName>
    </submittedName>
</protein>
<evidence type="ECO:0000256" key="2">
    <source>
        <dbReference type="ARBA" id="ARBA00022803"/>
    </source>
</evidence>
<keyword evidence="4" id="KW-0472">Membrane</keyword>
<feature type="repeat" description="TPR" evidence="3">
    <location>
        <begin position="170"/>
        <end position="203"/>
    </location>
</feature>
<dbReference type="EMBL" id="CP066308">
    <property type="protein sequence ID" value="QQE74567.1"/>
    <property type="molecule type" value="Genomic_DNA"/>
</dbReference>
<dbReference type="Pfam" id="PF13424">
    <property type="entry name" value="TPR_12"/>
    <property type="match status" value="1"/>
</dbReference>
<keyword evidence="4" id="KW-1133">Transmembrane helix</keyword>
<dbReference type="Gene3D" id="1.25.40.10">
    <property type="entry name" value="Tetratricopeptide repeat domain"/>
    <property type="match status" value="1"/>
</dbReference>
<feature type="repeat" description="TPR" evidence="3">
    <location>
        <begin position="100"/>
        <end position="133"/>
    </location>
</feature>
<dbReference type="SUPFAM" id="SSF48452">
    <property type="entry name" value="TPR-like"/>
    <property type="match status" value="1"/>
</dbReference>
<feature type="repeat" description="TPR" evidence="3">
    <location>
        <begin position="136"/>
        <end position="169"/>
    </location>
</feature>
<evidence type="ECO:0000256" key="4">
    <source>
        <dbReference type="SAM" id="Phobius"/>
    </source>
</evidence>
<dbReference type="Proteomes" id="UP000595847">
    <property type="component" value="Chromosome"/>
</dbReference>
<keyword evidence="8" id="KW-1185">Reference proteome</keyword>
<name>A0A7T5JNY0_9BACL</name>
<dbReference type="KEGG" id="bcop:JD108_00720"/>
<evidence type="ECO:0000313" key="8">
    <source>
        <dbReference type="Proteomes" id="UP000677234"/>
    </source>
</evidence>